<accession>A0ABP5TRX9</accession>
<reference evidence="3" key="1">
    <citation type="journal article" date="2019" name="Int. J. Syst. Evol. Microbiol.">
        <title>The Global Catalogue of Microorganisms (GCM) 10K type strain sequencing project: providing services to taxonomists for standard genome sequencing and annotation.</title>
        <authorList>
            <consortium name="The Broad Institute Genomics Platform"/>
            <consortium name="The Broad Institute Genome Sequencing Center for Infectious Disease"/>
            <person name="Wu L."/>
            <person name="Ma J."/>
        </authorList>
    </citation>
    <scope>NUCLEOTIDE SEQUENCE [LARGE SCALE GENOMIC DNA]</scope>
    <source>
        <strain evidence="3">JCM 4316</strain>
    </source>
</reference>
<dbReference type="GO" id="GO:0004519">
    <property type="term" value="F:endonuclease activity"/>
    <property type="evidence" value="ECO:0007669"/>
    <property type="project" value="UniProtKB-KW"/>
</dbReference>
<protein>
    <submittedName>
        <fullName evidence="2">Uma2 family endonuclease</fullName>
    </submittedName>
</protein>
<evidence type="ECO:0000313" key="2">
    <source>
        <dbReference type="EMBL" id="GAA2357649.1"/>
    </source>
</evidence>
<dbReference type="Gene3D" id="3.90.1570.10">
    <property type="entry name" value="tt1808, chain A"/>
    <property type="match status" value="1"/>
</dbReference>
<dbReference type="EMBL" id="BAAASD010000027">
    <property type="protein sequence ID" value="GAA2357649.1"/>
    <property type="molecule type" value="Genomic_DNA"/>
</dbReference>
<proteinExistence type="predicted"/>
<dbReference type="InterPro" id="IPR012296">
    <property type="entry name" value="Nuclease_put_TT1808"/>
</dbReference>
<name>A0ABP5TRX9_9ACTN</name>
<dbReference type="InterPro" id="IPR011335">
    <property type="entry name" value="Restrct_endonuc-II-like"/>
</dbReference>
<keyword evidence="2" id="KW-0540">Nuclease</keyword>
<keyword evidence="2" id="KW-0255">Endonuclease</keyword>
<keyword evidence="3" id="KW-1185">Reference proteome</keyword>
<dbReference type="CDD" id="cd06260">
    <property type="entry name" value="DUF820-like"/>
    <property type="match status" value="1"/>
</dbReference>
<comment type="caution">
    <text evidence="2">The sequence shown here is derived from an EMBL/GenBank/DDBJ whole genome shotgun (WGS) entry which is preliminary data.</text>
</comment>
<dbReference type="PANTHER" id="PTHR35400:SF3">
    <property type="entry name" value="SLL1072 PROTEIN"/>
    <property type="match status" value="1"/>
</dbReference>
<dbReference type="Pfam" id="PF05685">
    <property type="entry name" value="Uma2"/>
    <property type="match status" value="1"/>
</dbReference>
<dbReference type="Proteomes" id="UP001500253">
    <property type="component" value="Unassembled WGS sequence"/>
</dbReference>
<dbReference type="InterPro" id="IPR008538">
    <property type="entry name" value="Uma2"/>
</dbReference>
<gene>
    <name evidence="2" type="ORF">GCM10010246_53960</name>
</gene>
<organism evidence="2 3">
    <name type="scientific">Streptomyces cuspidosporus</name>
    <dbReference type="NCBI Taxonomy" id="66882"/>
    <lineage>
        <taxon>Bacteria</taxon>
        <taxon>Bacillati</taxon>
        <taxon>Actinomycetota</taxon>
        <taxon>Actinomycetes</taxon>
        <taxon>Kitasatosporales</taxon>
        <taxon>Streptomycetaceae</taxon>
        <taxon>Streptomyces</taxon>
    </lineage>
</organism>
<dbReference type="PANTHER" id="PTHR35400">
    <property type="entry name" value="SLR1083 PROTEIN"/>
    <property type="match status" value="1"/>
</dbReference>
<keyword evidence="2" id="KW-0378">Hydrolase</keyword>
<sequence length="191" mass="20679">MDTMTLTIPELGMSRLRKAAEAAEEATGLRAEIIRGVLMMSPTPRGKHAGIVNELFRQLDPALPDHLESYQVASVSLPDDKDDYATPDLLVCDAGFGESDEWLADPGDVELVCEVVSKGNSSKDTTEMVGWYADAGIPAYLLVDPRDGTWTLYTVPREGAYQGVLHGLYGEDIELPALGVKISTGGFTRYA</sequence>
<feature type="domain" description="Putative restriction endonuclease" evidence="1">
    <location>
        <begin position="24"/>
        <end position="178"/>
    </location>
</feature>
<evidence type="ECO:0000313" key="3">
    <source>
        <dbReference type="Proteomes" id="UP001500253"/>
    </source>
</evidence>
<evidence type="ECO:0000259" key="1">
    <source>
        <dbReference type="Pfam" id="PF05685"/>
    </source>
</evidence>
<dbReference type="SUPFAM" id="SSF52980">
    <property type="entry name" value="Restriction endonuclease-like"/>
    <property type="match status" value="1"/>
</dbReference>